<evidence type="ECO:0000313" key="3">
    <source>
        <dbReference type="Proteomes" id="UP000190896"/>
    </source>
</evidence>
<dbReference type="AlphaFoldDB" id="A0A1T2KQM8"/>
<dbReference type="OrthoDB" id="9811749at2"/>
<dbReference type="SUPFAM" id="SSF55781">
    <property type="entry name" value="GAF domain-like"/>
    <property type="match status" value="1"/>
</dbReference>
<keyword evidence="3" id="KW-1185">Reference proteome</keyword>
<sequence length="232" mass="26709">MDSTKLDRVKKELERLKAKHKAFEKAWNETGNRGLLQFFVDITPKLLNSERCSIFILDPKTEHVWVQCGTDLKERSVKVPQKNSLVGEIIHKGEHKIRDNLQVVAGTHDRVDRKTGFTTKNALGVPIFKSHTKEVIGVLQVLNKKGHLEFNNEDVELLKRMATQLHMNIESIYLRQEIIKVAEKMEKKIRKLERILIQNGLKETRDRDQELTGELKLTEDILGASLISSNLN</sequence>
<feature type="domain" description="GAF" evidence="1">
    <location>
        <begin position="31"/>
        <end position="179"/>
    </location>
</feature>
<dbReference type="Proteomes" id="UP000190896">
    <property type="component" value="Unassembled WGS sequence"/>
</dbReference>
<dbReference type="RefSeq" id="WP_078488162.1">
    <property type="nucleotide sequence ID" value="NZ_MPRJ01000097.1"/>
</dbReference>
<dbReference type="SMART" id="SM00065">
    <property type="entry name" value="GAF"/>
    <property type="match status" value="1"/>
</dbReference>
<evidence type="ECO:0000313" key="2">
    <source>
        <dbReference type="EMBL" id="OOZ35175.1"/>
    </source>
</evidence>
<protein>
    <recommendedName>
        <fullName evidence="1">GAF domain-containing protein</fullName>
    </recommendedName>
</protein>
<comment type="caution">
    <text evidence="2">The sequence shown here is derived from an EMBL/GenBank/DDBJ whole genome shotgun (WGS) entry which is preliminary data.</text>
</comment>
<evidence type="ECO:0000259" key="1">
    <source>
        <dbReference type="SMART" id="SM00065"/>
    </source>
</evidence>
<organism evidence="2 3">
    <name type="scientific">Solemya velesiana gill symbiont</name>
    <dbReference type="NCBI Taxonomy" id="1918948"/>
    <lineage>
        <taxon>Bacteria</taxon>
        <taxon>Pseudomonadati</taxon>
        <taxon>Pseudomonadota</taxon>
        <taxon>Gammaproteobacteria</taxon>
        <taxon>sulfur-oxidizing symbionts</taxon>
    </lineage>
</organism>
<dbReference type="Gene3D" id="3.30.450.40">
    <property type="match status" value="1"/>
</dbReference>
<dbReference type="InterPro" id="IPR029016">
    <property type="entry name" value="GAF-like_dom_sf"/>
</dbReference>
<proteinExistence type="predicted"/>
<dbReference type="InterPro" id="IPR003018">
    <property type="entry name" value="GAF"/>
</dbReference>
<name>A0A1T2KQM8_9GAMM</name>
<dbReference type="EMBL" id="MPRJ01000097">
    <property type="protein sequence ID" value="OOZ35175.1"/>
    <property type="molecule type" value="Genomic_DNA"/>
</dbReference>
<reference evidence="2 3" key="1">
    <citation type="submission" date="2016-11" db="EMBL/GenBank/DDBJ databases">
        <title>Mixed transmission modes and dynamic genome evolution in an obligate animal-bacterial symbiosis.</title>
        <authorList>
            <person name="Russell S.L."/>
            <person name="Corbett-Detig R.B."/>
            <person name="Cavanaugh C.M."/>
        </authorList>
    </citation>
    <scope>NUCLEOTIDE SEQUENCE [LARGE SCALE GENOMIC DNA]</scope>
    <source>
        <strain evidence="2">Se-Cadez</strain>
    </source>
</reference>
<dbReference type="Pfam" id="PF01590">
    <property type="entry name" value="GAF"/>
    <property type="match status" value="1"/>
</dbReference>
<gene>
    <name evidence="2" type="ORF">BOW51_11570</name>
</gene>
<accession>A0A1T2KQM8</accession>